<dbReference type="InterPro" id="IPR036514">
    <property type="entry name" value="SGNH_hydro_sf"/>
</dbReference>
<dbReference type="AlphaFoldDB" id="A0A0B5DVC9"/>
<dbReference type="CDD" id="cd00229">
    <property type="entry name" value="SGNH_hydrolase"/>
    <property type="match status" value="1"/>
</dbReference>
<organism evidence="3 4">
    <name type="scientific">Celeribacter indicus</name>
    <dbReference type="NCBI Taxonomy" id="1208324"/>
    <lineage>
        <taxon>Bacteria</taxon>
        <taxon>Pseudomonadati</taxon>
        <taxon>Pseudomonadota</taxon>
        <taxon>Alphaproteobacteria</taxon>
        <taxon>Rhodobacterales</taxon>
        <taxon>Roseobacteraceae</taxon>
        <taxon>Celeribacter</taxon>
    </lineage>
</organism>
<gene>
    <name evidence="3" type="ORF">P73_0430</name>
</gene>
<feature type="domain" description="SGNH hydrolase-type esterase" evidence="2">
    <location>
        <begin position="42"/>
        <end position="224"/>
    </location>
</feature>
<dbReference type="Pfam" id="PF13472">
    <property type="entry name" value="Lipase_GDSL_2"/>
    <property type="match status" value="1"/>
</dbReference>
<keyword evidence="4" id="KW-1185">Reference proteome</keyword>
<dbReference type="InterPro" id="IPR013830">
    <property type="entry name" value="SGNH_hydro"/>
</dbReference>
<feature type="signal peptide" evidence="1">
    <location>
        <begin position="1"/>
        <end position="26"/>
    </location>
</feature>
<dbReference type="EMBL" id="CP004393">
    <property type="protein sequence ID" value="AJE45145.1"/>
    <property type="molecule type" value="Genomic_DNA"/>
</dbReference>
<evidence type="ECO:0000256" key="1">
    <source>
        <dbReference type="SAM" id="SignalP"/>
    </source>
</evidence>
<dbReference type="OrthoDB" id="7840049at2"/>
<feature type="chain" id="PRO_5002101684" evidence="1">
    <location>
        <begin position="27"/>
        <end position="241"/>
    </location>
</feature>
<dbReference type="SUPFAM" id="SSF52266">
    <property type="entry name" value="SGNH hydrolase"/>
    <property type="match status" value="1"/>
</dbReference>
<dbReference type="KEGG" id="cid:P73_0430"/>
<sequence>MLRTRFLSLLLALGVGIFAAGFAALAEEGDPARPAGAPRILAIGDSMMAWHLVSRNSIADVVARRLGEPVVNRAVGGARILYGLPISGAMGLKIARQFKAGAWDWVIVNGGGNDLWLGCGCKACDRRMARMIGAEGRQGAIPDLVAAIRRTGARVIYLGYLRSPGVPSVIDGCREIGDRFEARIARLASQDPGVYFLSLAGLVPDGDRSYHGIDMIHPSKKGSDVIGRKVSEIILQVERGR</sequence>
<dbReference type="RefSeq" id="WP_043868262.1">
    <property type="nucleotide sequence ID" value="NZ_CP004393.1"/>
</dbReference>
<evidence type="ECO:0000259" key="2">
    <source>
        <dbReference type="Pfam" id="PF13472"/>
    </source>
</evidence>
<dbReference type="STRING" id="1208324.P73_0430"/>
<keyword evidence="1" id="KW-0732">Signal</keyword>
<evidence type="ECO:0000313" key="4">
    <source>
        <dbReference type="Proteomes" id="UP000031521"/>
    </source>
</evidence>
<accession>A0A0B5DVC9</accession>
<name>A0A0B5DVC9_9RHOB</name>
<evidence type="ECO:0000313" key="3">
    <source>
        <dbReference type="EMBL" id="AJE45145.1"/>
    </source>
</evidence>
<proteinExistence type="predicted"/>
<dbReference type="GO" id="GO:0016788">
    <property type="term" value="F:hydrolase activity, acting on ester bonds"/>
    <property type="evidence" value="ECO:0007669"/>
    <property type="project" value="UniProtKB-ARBA"/>
</dbReference>
<reference evidence="3 4" key="1">
    <citation type="journal article" date="2014" name="Int. J. Syst. Evol. Microbiol.">
        <title>Celeribacter indicus sp. nov., a polycyclic aromatic hydrocarbon-degrading bacterium from deep-sea sediment and reclassification of Huaishuia halophila as Celeribacter halophilus comb. nov.</title>
        <authorList>
            <person name="Lai Q."/>
            <person name="Cao J."/>
            <person name="Yuan J."/>
            <person name="Li F."/>
            <person name="Shao Z."/>
        </authorList>
    </citation>
    <scope>NUCLEOTIDE SEQUENCE [LARGE SCALE GENOMIC DNA]</scope>
    <source>
        <strain evidence="3">P73</strain>
    </source>
</reference>
<dbReference type="Proteomes" id="UP000031521">
    <property type="component" value="Chromosome"/>
</dbReference>
<dbReference type="HOGENOM" id="CLU_1224002_0_0_5"/>
<dbReference type="Gene3D" id="3.40.50.1110">
    <property type="entry name" value="SGNH hydrolase"/>
    <property type="match status" value="1"/>
</dbReference>
<protein>
    <submittedName>
        <fullName evidence="3">Lipolytic protein G-D-S-L</fullName>
    </submittedName>
</protein>